<sequence>MYFFFEKEIGKCGAGWNHHLRTGSRKIHGFFDVASQYRVEPTDCTTLFPLTNGVNEYFEHIMLERGVLTDLNLFFKNMHFTAATRNYQDYKLPFNKAVRKRSEALVNSHSVVGAGDPNHKK</sequence>
<organism evidence="1 2">
    <name type="scientific">Cercospora beticola</name>
    <name type="common">Sugarbeet leaf spot fungus</name>
    <dbReference type="NCBI Taxonomy" id="122368"/>
    <lineage>
        <taxon>Eukaryota</taxon>
        <taxon>Fungi</taxon>
        <taxon>Dikarya</taxon>
        <taxon>Ascomycota</taxon>
        <taxon>Pezizomycotina</taxon>
        <taxon>Dothideomycetes</taxon>
        <taxon>Dothideomycetidae</taxon>
        <taxon>Mycosphaerellales</taxon>
        <taxon>Mycosphaerellaceae</taxon>
        <taxon>Cercospora</taxon>
    </lineage>
</organism>
<proteinExistence type="predicted"/>
<accession>A0ABZ0NUV9</accession>
<dbReference type="RefSeq" id="XP_065459086.1">
    <property type="nucleotide sequence ID" value="XM_065603014.1"/>
</dbReference>
<dbReference type="Proteomes" id="UP001302367">
    <property type="component" value="Chromosome 5"/>
</dbReference>
<gene>
    <name evidence="1" type="ORF">RHO25_008026</name>
</gene>
<protein>
    <submittedName>
        <fullName evidence="1">Uncharacterized protein</fullName>
    </submittedName>
</protein>
<name>A0ABZ0NUV9_CERBT</name>
<keyword evidence="2" id="KW-1185">Reference proteome</keyword>
<dbReference type="GeneID" id="90644434"/>
<evidence type="ECO:0000313" key="1">
    <source>
        <dbReference type="EMBL" id="WPB03387.1"/>
    </source>
</evidence>
<reference evidence="1 2" key="1">
    <citation type="submission" date="2023-09" db="EMBL/GenBank/DDBJ databases">
        <title>Complete-Gapless Cercospora beticola genome.</title>
        <authorList>
            <person name="Wyatt N.A."/>
            <person name="Spanner R.E."/>
            <person name="Bolton M.D."/>
        </authorList>
    </citation>
    <scope>NUCLEOTIDE SEQUENCE [LARGE SCALE GENOMIC DNA]</scope>
    <source>
        <strain evidence="1">Cb09-40</strain>
    </source>
</reference>
<dbReference type="EMBL" id="CP134188">
    <property type="protein sequence ID" value="WPB03387.1"/>
    <property type="molecule type" value="Genomic_DNA"/>
</dbReference>
<evidence type="ECO:0000313" key="2">
    <source>
        <dbReference type="Proteomes" id="UP001302367"/>
    </source>
</evidence>